<keyword evidence="2" id="KW-1185">Reference proteome</keyword>
<sequence length="119" mass="13351">MHVNVITDCVRPVRCRIGLLHDGSKHFVLVGMRLRFCNAQVGRPFLNIRLTSGGYPFHIPSMDSPGVIRRSWSQSSNGSAHTEAMANVRALRCCHQQTTPCQRYLMASRNLAIGTKPCW</sequence>
<dbReference type="Proteomes" id="UP000499080">
    <property type="component" value="Unassembled WGS sequence"/>
</dbReference>
<evidence type="ECO:0000313" key="2">
    <source>
        <dbReference type="Proteomes" id="UP000499080"/>
    </source>
</evidence>
<proteinExistence type="predicted"/>
<protein>
    <submittedName>
        <fullName evidence="1">Uncharacterized protein</fullName>
    </submittedName>
</protein>
<organism evidence="1 2">
    <name type="scientific">Araneus ventricosus</name>
    <name type="common">Orbweaver spider</name>
    <name type="synonym">Epeira ventricosa</name>
    <dbReference type="NCBI Taxonomy" id="182803"/>
    <lineage>
        <taxon>Eukaryota</taxon>
        <taxon>Metazoa</taxon>
        <taxon>Ecdysozoa</taxon>
        <taxon>Arthropoda</taxon>
        <taxon>Chelicerata</taxon>
        <taxon>Arachnida</taxon>
        <taxon>Araneae</taxon>
        <taxon>Araneomorphae</taxon>
        <taxon>Entelegynae</taxon>
        <taxon>Araneoidea</taxon>
        <taxon>Araneidae</taxon>
        <taxon>Araneus</taxon>
    </lineage>
</organism>
<comment type="caution">
    <text evidence="1">The sequence shown here is derived from an EMBL/GenBank/DDBJ whole genome shotgun (WGS) entry which is preliminary data.</text>
</comment>
<reference evidence="1 2" key="1">
    <citation type="journal article" date="2019" name="Sci. Rep.">
        <title>Orb-weaving spider Araneus ventricosus genome elucidates the spidroin gene catalogue.</title>
        <authorList>
            <person name="Kono N."/>
            <person name="Nakamura H."/>
            <person name="Ohtoshi R."/>
            <person name="Moran D.A.P."/>
            <person name="Shinohara A."/>
            <person name="Yoshida Y."/>
            <person name="Fujiwara M."/>
            <person name="Mori M."/>
            <person name="Tomita M."/>
            <person name="Arakawa K."/>
        </authorList>
    </citation>
    <scope>NUCLEOTIDE SEQUENCE [LARGE SCALE GENOMIC DNA]</scope>
</reference>
<dbReference type="AlphaFoldDB" id="A0A4Y2LPT6"/>
<dbReference type="EMBL" id="BGPR01006041">
    <property type="protein sequence ID" value="GBN15576.1"/>
    <property type="molecule type" value="Genomic_DNA"/>
</dbReference>
<accession>A0A4Y2LPT6</accession>
<name>A0A4Y2LPT6_ARAVE</name>
<evidence type="ECO:0000313" key="1">
    <source>
        <dbReference type="EMBL" id="GBN15576.1"/>
    </source>
</evidence>
<gene>
    <name evidence="1" type="ORF">AVEN_250484_1</name>
</gene>